<reference evidence="1" key="1">
    <citation type="submission" date="2022-07" db="EMBL/GenBank/DDBJ databases">
        <title>Phylogenomic reconstructions and comparative analyses of Kickxellomycotina fungi.</title>
        <authorList>
            <person name="Reynolds N.K."/>
            <person name="Stajich J.E."/>
            <person name="Barry K."/>
            <person name="Grigoriev I.V."/>
            <person name="Crous P."/>
            <person name="Smith M.E."/>
        </authorList>
    </citation>
    <scope>NUCLEOTIDE SEQUENCE</scope>
    <source>
        <strain evidence="1">NRRL 5244</strain>
    </source>
</reference>
<dbReference type="Proteomes" id="UP001150603">
    <property type="component" value="Unassembled WGS sequence"/>
</dbReference>
<evidence type="ECO:0000313" key="1">
    <source>
        <dbReference type="EMBL" id="KAJ1934814.1"/>
    </source>
</evidence>
<gene>
    <name evidence="1" type="ORF">FBU59_005576</name>
</gene>
<organism evidence="1 2">
    <name type="scientific">Linderina macrospora</name>
    <dbReference type="NCBI Taxonomy" id="4868"/>
    <lineage>
        <taxon>Eukaryota</taxon>
        <taxon>Fungi</taxon>
        <taxon>Fungi incertae sedis</taxon>
        <taxon>Zoopagomycota</taxon>
        <taxon>Kickxellomycotina</taxon>
        <taxon>Kickxellomycetes</taxon>
        <taxon>Kickxellales</taxon>
        <taxon>Kickxellaceae</taxon>
        <taxon>Linderina</taxon>
    </lineage>
</organism>
<name>A0ACC1J287_9FUNG</name>
<sequence length="171" mass="19418">MGLFDNAFASEKLDPKPDDSEEEVEKKAKDCGRSDALTTLTIVRCMTEEIASRAIDKSPSDIMECLYCLYGSPKVAPRNQEIIDIMTMKQGPTETLYEYLQKVADNINKLLNKSLTLEKAALAMLIYGMRPECSAQRDNLLSIQHEMLEKKDTVEMFVLFQRIQPAKAQFK</sequence>
<accession>A0ACC1J287</accession>
<dbReference type="EMBL" id="JANBPW010004488">
    <property type="protein sequence ID" value="KAJ1934814.1"/>
    <property type="molecule type" value="Genomic_DNA"/>
</dbReference>
<proteinExistence type="predicted"/>
<comment type="caution">
    <text evidence="1">The sequence shown here is derived from an EMBL/GenBank/DDBJ whole genome shotgun (WGS) entry which is preliminary data.</text>
</comment>
<keyword evidence="2" id="KW-1185">Reference proteome</keyword>
<protein>
    <submittedName>
        <fullName evidence="1">Uncharacterized protein</fullName>
    </submittedName>
</protein>
<evidence type="ECO:0000313" key="2">
    <source>
        <dbReference type="Proteomes" id="UP001150603"/>
    </source>
</evidence>